<evidence type="ECO:0000313" key="3">
    <source>
        <dbReference type="EMBL" id="CAG9183780.1"/>
    </source>
</evidence>
<evidence type="ECO:0000259" key="2">
    <source>
        <dbReference type="Pfam" id="PF03713"/>
    </source>
</evidence>
<protein>
    <recommendedName>
        <fullName evidence="2">DUF305 domain-containing protein</fullName>
    </recommendedName>
</protein>
<organism evidence="3 4">
    <name type="scientific">Cupriavidus respiraculi</name>
    <dbReference type="NCBI Taxonomy" id="195930"/>
    <lineage>
        <taxon>Bacteria</taxon>
        <taxon>Pseudomonadati</taxon>
        <taxon>Pseudomonadota</taxon>
        <taxon>Betaproteobacteria</taxon>
        <taxon>Burkholderiales</taxon>
        <taxon>Burkholderiaceae</taxon>
        <taxon>Cupriavidus</taxon>
    </lineage>
</organism>
<dbReference type="Proteomes" id="UP000721236">
    <property type="component" value="Unassembled WGS sequence"/>
</dbReference>
<dbReference type="InterPro" id="IPR005183">
    <property type="entry name" value="DUF305_CopM-like"/>
</dbReference>
<dbReference type="EMBL" id="CAJZAH010000010">
    <property type="protein sequence ID" value="CAG9183780.1"/>
    <property type="molecule type" value="Genomic_DNA"/>
</dbReference>
<comment type="caution">
    <text evidence="3">The sequence shown here is derived from an EMBL/GenBank/DDBJ whole genome shotgun (WGS) entry which is preliminary data.</text>
</comment>
<feature type="chain" id="PRO_5047518009" description="DUF305 domain-containing protein" evidence="1">
    <location>
        <begin position="29"/>
        <end position="126"/>
    </location>
</feature>
<reference evidence="3 4" key="1">
    <citation type="submission" date="2021-08" db="EMBL/GenBank/DDBJ databases">
        <authorList>
            <person name="Peeters C."/>
        </authorList>
    </citation>
    <scope>NUCLEOTIDE SEQUENCE [LARGE SCALE GENOMIC DNA]</scope>
    <source>
        <strain evidence="3 4">LMG 21510</strain>
    </source>
</reference>
<proteinExistence type="predicted"/>
<gene>
    <name evidence="3" type="ORF">LMG21510_04934</name>
</gene>
<feature type="signal peptide" evidence="1">
    <location>
        <begin position="1"/>
        <end position="28"/>
    </location>
</feature>
<keyword evidence="1" id="KW-0732">Signal</keyword>
<dbReference type="Gene3D" id="1.20.1260.10">
    <property type="match status" value="1"/>
</dbReference>
<evidence type="ECO:0000313" key="4">
    <source>
        <dbReference type="Proteomes" id="UP000721236"/>
    </source>
</evidence>
<dbReference type="PANTHER" id="PTHR36933">
    <property type="entry name" value="SLL0788 PROTEIN"/>
    <property type="match status" value="1"/>
</dbReference>
<dbReference type="Pfam" id="PF03713">
    <property type="entry name" value="DUF305"/>
    <property type="match status" value="1"/>
</dbReference>
<sequence length="126" mass="14011">MHIPRNRAIASLFLAGTALLLDMPSVLAQHPTGQHGHTAMAGEATGQQMHRSMAAGMDKMMSMQSTGDVDRDFATMMKMHHQMAIDMSSAEMEKGKSAEMKKLAEGIIKDSQRDIKRIDQWLEQKK</sequence>
<dbReference type="RefSeq" id="WP_222208694.1">
    <property type="nucleotide sequence ID" value="NZ_CAJZAH010000010.1"/>
</dbReference>
<dbReference type="PANTHER" id="PTHR36933:SF1">
    <property type="entry name" value="SLL0788 PROTEIN"/>
    <property type="match status" value="1"/>
</dbReference>
<evidence type="ECO:0000256" key="1">
    <source>
        <dbReference type="SAM" id="SignalP"/>
    </source>
</evidence>
<feature type="domain" description="DUF305" evidence="2">
    <location>
        <begin position="33"/>
        <end position="122"/>
    </location>
</feature>
<name>A0ABN7ZFM1_9BURK</name>
<keyword evidence="4" id="KW-1185">Reference proteome</keyword>
<accession>A0ABN7ZFM1</accession>
<dbReference type="InterPro" id="IPR012347">
    <property type="entry name" value="Ferritin-like"/>
</dbReference>